<dbReference type="EMBL" id="JAIWYP010000013">
    <property type="protein sequence ID" value="KAH3721720.1"/>
    <property type="molecule type" value="Genomic_DNA"/>
</dbReference>
<organism evidence="1 2">
    <name type="scientific">Dreissena polymorpha</name>
    <name type="common">Zebra mussel</name>
    <name type="synonym">Mytilus polymorpha</name>
    <dbReference type="NCBI Taxonomy" id="45954"/>
    <lineage>
        <taxon>Eukaryota</taxon>
        <taxon>Metazoa</taxon>
        <taxon>Spiralia</taxon>
        <taxon>Lophotrochozoa</taxon>
        <taxon>Mollusca</taxon>
        <taxon>Bivalvia</taxon>
        <taxon>Autobranchia</taxon>
        <taxon>Heteroconchia</taxon>
        <taxon>Euheterodonta</taxon>
        <taxon>Imparidentia</taxon>
        <taxon>Neoheterodontei</taxon>
        <taxon>Myida</taxon>
        <taxon>Dreissenoidea</taxon>
        <taxon>Dreissenidae</taxon>
        <taxon>Dreissena</taxon>
    </lineage>
</organism>
<evidence type="ECO:0000313" key="2">
    <source>
        <dbReference type="Proteomes" id="UP000828390"/>
    </source>
</evidence>
<reference evidence="1" key="2">
    <citation type="submission" date="2020-11" db="EMBL/GenBank/DDBJ databases">
        <authorList>
            <person name="McCartney M.A."/>
            <person name="Auch B."/>
            <person name="Kono T."/>
            <person name="Mallez S."/>
            <person name="Becker A."/>
            <person name="Gohl D.M."/>
            <person name="Silverstein K.A.T."/>
            <person name="Koren S."/>
            <person name="Bechman K.B."/>
            <person name="Herman A."/>
            <person name="Abrahante J.E."/>
            <person name="Garbe J."/>
        </authorList>
    </citation>
    <scope>NUCLEOTIDE SEQUENCE</scope>
    <source>
        <strain evidence="1">Duluth1</strain>
        <tissue evidence="1">Whole animal</tissue>
    </source>
</reference>
<protein>
    <submittedName>
        <fullName evidence="1">Uncharacterized protein</fullName>
    </submittedName>
</protein>
<gene>
    <name evidence="1" type="ORF">DPMN_064668</name>
</gene>
<dbReference type="Proteomes" id="UP000828390">
    <property type="component" value="Unassembled WGS sequence"/>
</dbReference>
<name>A0A9D4CD59_DREPO</name>
<keyword evidence="2" id="KW-1185">Reference proteome</keyword>
<proteinExistence type="predicted"/>
<dbReference type="AlphaFoldDB" id="A0A9D4CD59"/>
<sequence>MYTNYCLWAFVSSHLHKIEYSDQAILAVTGHRNSASLTSYIKPDDDERHNVRSTALHFAGYASSNRCHSQKELTKVASHVHPSNHSFAITQSDAKFNNQCTLLCHLILFHRVVHCRCSLETFPLALST</sequence>
<evidence type="ECO:0000313" key="1">
    <source>
        <dbReference type="EMBL" id="KAH3721720.1"/>
    </source>
</evidence>
<reference evidence="1" key="1">
    <citation type="journal article" date="2019" name="bioRxiv">
        <title>The Genome of the Zebra Mussel, Dreissena polymorpha: A Resource for Invasive Species Research.</title>
        <authorList>
            <person name="McCartney M.A."/>
            <person name="Auch B."/>
            <person name="Kono T."/>
            <person name="Mallez S."/>
            <person name="Zhang Y."/>
            <person name="Obille A."/>
            <person name="Becker A."/>
            <person name="Abrahante J.E."/>
            <person name="Garbe J."/>
            <person name="Badalamenti J.P."/>
            <person name="Herman A."/>
            <person name="Mangelson H."/>
            <person name="Liachko I."/>
            <person name="Sullivan S."/>
            <person name="Sone E.D."/>
            <person name="Koren S."/>
            <person name="Silverstein K.A.T."/>
            <person name="Beckman K.B."/>
            <person name="Gohl D.M."/>
        </authorList>
    </citation>
    <scope>NUCLEOTIDE SEQUENCE</scope>
    <source>
        <strain evidence="1">Duluth1</strain>
        <tissue evidence="1">Whole animal</tissue>
    </source>
</reference>
<accession>A0A9D4CD59</accession>
<comment type="caution">
    <text evidence="1">The sequence shown here is derived from an EMBL/GenBank/DDBJ whole genome shotgun (WGS) entry which is preliminary data.</text>
</comment>